<dbReference type="Proteomes" id="UP000447873">
    <property type="component" value="Unassembled WGS sequence"/>
</dbReference>
<evidence type="ECO:0000313" key="3">
    <source>
        <dbReference type="Proteomes" id="UP000447873"/>
    </source>
</evidence>
<evidence type="ECO:0000313" key="2">
    <source>
        <dbReference type="EMBL" id="KAE9986587.1"/>
    </source>
</evidence>
<dbReference type="EMBL" id="WNWS01000028">
    <property type="protein sequence ID" value="KAE9986587.1"/>
    <property type="molecule type" value="Genomic_DNA"/>
</dbReference>
<protein>
    <submittedName>
        <fullName evidence="2">Uncharacterized protein</fullName>
    </submittedName>
</protein>
<evidence type="ECO:0000256" key="1">
    <source>
        <dbReference type="SAM" id="SignalP"/>
    </source>
</evidence>
<accession>A0A8H3VFI1</accession>
<proteinExistence type="predicted"/>
<comment type="caution">
    <text evidence="2">The sequence shown here is derived from an EMBL/GenBank/DDBJ whole genome shotgun (WGS) entry which is preliminary data.</text>
</comment>
<organism evidence="2 3">
    <name type="scientific">Venturia inaequalis</name>
    <name type="common">Apple scab fungus</name>
    <dbReference type="NCBI Taxonomy" id="5025"/>
    <lineage>
        <taxon>Eukaryota</taxon>
        <taxon>Fungi</taxon>
        <taxon>Dikarya</taxon>
        <taxon>Ascomycota</taxon>
        <taxon>Pezizomycotina</taxon>
        <taxon>Dothideomycetes</taxon>
        <taxon>Pleosporomycetidae</taxon>
        <taxon>Venturiales</taxon>
        <taxon>Venturiaceae</taxon>
        <taxon>Venturia</taxon>
    </lineage>
</organism>
<feature type="chain" id="PRO_5034168628" evidence="1">
    <location>
        <begin position="18"/>
        <end position="57"/>
    </location>
</feature>
<gene>
    <name evidence="2" type="ORF">EG328_005196</name>
</gene>
<sequence>MKFTVIAALFLAAGAAGAPPKHKPSPLDGSYDHSTIKFTLENPNPPANGHLDSLHPR</sequence>
<dbReference type="AlphaFoldDB" id="A0A8H3VFI1"/>
<reference evidence="2 3" key="1">
    <citation type="submission" date="2018-12" db="EMBL/GenBank/DDBJ databases">
        <title>Venturia inaequalis Genome Resource.</title>
        <authorList>
            <person name="Lichtner F.J."/>
        </authorList>
    </citation>
    <scope>NUCLEOTIDE SEQUENCE [LARGE SCALE GENOMIC DNA]</scope>
    <source>
        <strain evidence="2 3">120213</strain>
    </source>
</reference>
<name>A0A8H3VFI1_VENIN</name>
<keyword evidence="1" id="KW-0732">Signal</keyword>
<feature type="signal peptide" evidence="1">
    <location>
        <begin position="1"/>
        <end position="17"/>
    </location>
</feature>